<proteinExistence type="predicted"/>
<evidence type="ECO:0000313" key="1">
    <source>
        <dbReference type="EMBL" id="GIU46665.1"/>
    </source>
</evidence>
<evidence type="ECO:0000313" key="2">
    <source>
        <dbReference type="Proteomes" id="UP000761574"/>
    </source>
</evidence>
<dbReference type="InterPro" id="IPR024064">
    <property type="entry name" value="FdhE-like_sf"/>
</dbReference>
<reference evidence="1 2" key="1">
    <citation type="submission" date="2021-05" db="EMBL/GenBank/DDBJ databases">
        <title>Molecular characterization for Shewanella algae harboring chromosomal blaOXA-55-like strains isolated from clinical and environment sample.</title>
        <authorList>
            <person name="Ohama Y."/>
            <person name="Aoki K."/>
            <person name="Harada S."/>
            <person name="Moriya K."/>
            <person name="Ishii Y."/>
            <person name="Tateda K."/>
        </authorList>
    </citation>
    <scope>NUCLEOTIDE SEQUENCE [LARGE SCALE GENOMIC DNA]</scope>
    <source>
        <strain evidence="1 2">LMG 23746</strain>
    </source>
</reference>
<gene>
    <name evidence="1" type="ORF">TUM4630_17730</name>
</gene>
<comment type="caution">
    <text evidence="1">The sequence shown here is derived from an EMBL/GenBank/DDBJ whole genome shotgun (WGS) entry which is preliminary data.</text>
</comment>
<dbReference type="EMBL" id="BPFB01000017">
    <property type="protein sequence ID" value="GIU46665.1"/>
    <property type="molecule type" value="Genomic_DNA"/>
</dbReference>
<name>A0ABQ4PGI3_9GAMM</name>
<keyword evidence="2" id="KW-1185">Reference proteome</keyword>
<dbReference type="SUPFAM" id="SSF144020">
    <property type="entry name" value="FdhE-like"/>
    <property type="match status" value="1"/>
</dbReference>
<sequence>MAKYELDIVGNAMDSLHESLDKYAQGQAGDVRAHKFAILNFCHFMELILKHYISTVNENLIYSNVFKVVSKRAKADNISLIEAYEALEEEDFDFSSPIKGHSNPHTILVENALAYVESDKAYFDSDLADEIRAMKNLRNDIEHHKFSMNTKGIRLALGRLTRGFDEFTDVFDIIGLEEVIDEKQLGVFKTLADEYEHELQEARVDVREAHESAFRGVRPKHMYDVHWESYDCPECGHDSLMIPNDDSSSGYRCTFCGNEESEDIEVECEICGSSWPNGEMSSWVDTYVYTCPDCNDFDSKW</sequence>
<evidence type="ECO:0008006" key="3">
    <source>
        <dbReference type="Google" id="ProtNLM"/>
    </source>
</evidence>
<dbReference type="Proteomes" id="UP000761574">
    <property type="component" value="Unassembled WGS sequence"/>
</dbReference>
<dbReference type="RefSeq" id="WP_119977004.1">
    <property type="nucleotide sequence ID" value="NZ_BPFB01000017.1"/>
</dbReference>
<protein>
    <recommendedName>
        <fullName evidence="3">HEPN AbiU2-like domain-containing protein</fullName>
    </recommendedName>
</protein>
<accession>A0ABQ4PGI3</accession>
<organism evidence="1 2">
    <name type="scientific">Shewanella algidipiscicola</name>
    <dbReference type="NCBI Taxonomy" id="614070"/>
    <lineage>
        <taxon>Bacteria</taxon>
        <taxon>Pseudomonadati</taxon>
        <taxon>Pseudomonadota</taxon>
        <taxon>Gammaproteobacteria</taxon>
        <taxon>Alteromonadales</taxon>
        <taxon>Shewanellaceae</taxon>
        <taxon>Shewanella</taxon>
    </lineage>
</organism>